<name>A0A1B1YGM4_THEST</name>
<gene>
    <name evidence="1" type="ORF">CSTERTH_13135</name>
</gene>
<sequence length="91" mass="9989">MIKLRLVTGISVFICLLLICPTLAKFENSYNNPLKKKDMLTAVNDGNSYLCDPKMIIEGPDIDPKIAVEGPDIDRGILLHPPAPLIKAESN</sequence>
<dbReference type="EMBL" id="CP014672">
    <property type="protein sequence ID" value="ANW99903.1"/>
    <property type="molecule type" value="Genomic_DNA"/>
</dbReference>
<dbReference type="Proteomes" id="UP000092971">
    <property type="component" value="Chromosome"/>
</dbReference>
<dbReference type="AlphaFoldDB" id="A0A1B1YGM4"/>
<reference evidence="1 2" key="1">
    <citation type="submission" date="2016-02" db="EMBL/GenBank/DDBJ databases">
        <title>Comparison of Clostridium stercorarium subspecies using comparative genomics and transcriptomics.</title>
        <authorList>
            <person name="Schellenberg J."/>
            <person name="Thallinger G."/>
            <person name="Levin D.B."/>
            <person name="Zhang X."/>
            <person name="Alvare G."/>
            <person name="Fristensky B."/>
            <person name="Sparling R."/>
        </authorList>
    </citation>
    <scope>NUCLEOTIDE SEQUENCE [LARGE SCALE GENOMIC DNA]</scope>
    <source>
        <strain evidence="1 2">DSM 2910</strain>
    </source>
</reference>
<evidence type="ECO:0000313" key="1">
    <source>
        <dbReference type="EMBL" id="ANW99903.1"/>
    </source>
</evidence>
<dbReference type="RefSeq" id="WP_015360359.1">
    <property type="nucleotide sequence ID" value="NZ_CP014672.1"/>
</dbReference>
<organism evidence="1 2">
    <name type="scientific">Thermoclostridium stercorarium subsp. thermolacticum DSM 2910</name>
    <dbReference type="NCBI Taxonomy" id="1121336"/>
    <lineage>
        <taxon>Bacteria</taxon>
        <taxon>Bacillati</taxon>
        <taxon>Bacillota</taxon>
        <taxon>Clostridia</taxon>
        <taxon>Eubacteriales</taxon>
        <taxon>Oscillospiraceae</taxon>
        <taxon>Thermoclostridium</taxon>
    </lineage>
</organism>
<accession>A0A1B1YGM4</accession>
<proteinExistence type="predicted"/>
<evidence type="ECO:0000313" key="2">
    <source>
        <dbReference type="Proteomes" id="UP000092971"/>
    </source>
</evidence>
<protein>
    <submittedName>
        <fullName evidence="1">Uncharacterized protein</fullName>
    </submittedName>
</protein>